<dbReference type="InterPro" id="IPR013320">
    <property type="entry name" value="ConA-like_dom_sf"/>
</dbReference>
<dbReference type="Gene3D" id="2.60.120.920">
    <property type="match status" value="1"/>
</dbReference>
<dbReference type="Pfam" id="PF10607">
    <property type="entry name" value="CTLH"/>
    <property type="match status" value="1"/>
</dbReference>
<dbReference type="InterPro" id="IPR006595">
    <property type="entry name" value="CTLH_C"/>
</dbReference>
<evidence type="ECO:0000259" key="2">
    <source>
        <dbReference type="PROSITE" id="PS50188"/>
    </source>
</evidence>
<dbReference type="AlphaFoldDB" id="A0A9N8YMR0"/>
<evidence type="ECO:0000256" key="1">
    <source>
        <dbReference type="SAM" id="MobiDB-lite"/>
    </source>
</evidence>
<dbReference type="Pfam" id="PF00622">
    <property type="entry name" value="SPRY"/>
    <property type="match status" value="1"/>
</dbReference>
<sequence>MTNTSSNSGSSRRANALNSATAAHLAILSTSPYSPPTNMSGSHYSAMLSAQSSQPRTTLSWSNAYPNSTSTSYASGSSTRTTYYNHPLTSSSSPLNRPASIPQTKSNPPVTKLPDYLSNTNYAELYYKAHEKDGNDVDKDLLENVALPTEWNVDDKCSHLSVDSDRLKVNYIGSGKNDADAAAIRANHSMPPQCGLFYFEIDIISKGKDGYIGIGFCAKQVHLNRLPGWENDSWGYHGDDGHSFCCSGSGKPYGPGFTTGDTIGCCLNFRDGTAFYTKNGKHLGIAFRDLKGILYPSIGLRTQGESIEANFGHRKFKFAIEHYMKEEKTRLWNEINSIPMDLISSPLTTAPISQAASEANLTSAVHHLILSYLVHHGYSDTAKTFSRNTVQLPQIDNSEMEGVESENPLLDKDKDMINRQRIRDAVLAGDIDHAIKLTNTFYPSDAMDVDEFAASTSDDSIDDLFGVSSVKKKTSKRQKNVWSGLHGLDGIMAEALKFGYKLQDDYRDDYRDEIKNTLKDAFSLLAYTDPRRSCVSHLLDPSGREPVANSLNSAILVSQGKPAIPPLEKAYRQASVVLRELSRNSVGSSAFVNVRQDCLV</sequence>
<dbReference type="InterPro" id="IPR003877">
    <property type="entry name" value="SPRY_dom"/>
</dbReference>
<evidence type="ECO:0000313" key="5">
    <source>
        <dbReference type="Proteomes" id="UP000789706"/>
    </source>
</evidence>
<evidence type="ECO:0000313" key="4">
    <source>
        <dbReference type="EMBL" id="CAG8434067.1"/>
    </source>
</evidence>
<dbReference type="InterPro" id="IPR024964">
    <property type="entry name" value="CTLH/CRA"/>
</dbReference>
<accession>A0A9N8YMR0</accession>
<dbReference type="Proteomes" id="UP000789706">
    <property type="component" value="Unassembled WGS sequence"/>
</dbReference>
<proteinExistence type="predicted"/>
<dbReference type="InterPro" id="IPR043136">
    <property type="entry name" value="B30.2/SPRY_sf"/>
</dbReference>
<dbReference type="EMBL" id="CAJVPK010000022">
    <property type="protein sequence ID" value="CAG8434067.1"/>
    <property type="molecule type" value="Genomic_DNA"/>
</dbReference>
<dbReference type="SUPFAM" id="SSF49899">
    <property type="entry name" value="Concanavalin A-like lectins/glucanases"/>
    <property type="match status" value="1"/>
</dbReference>
<dbReference type="PANTHER" id="PTHR12864">
    <property type="entry name" value="RAN BINDING PROTEIN 9-RELATED"/>
    <property type="match status" value="1"/>
</dbReference>
<dbReference type="InterPro" id="IPR013144">
    <property type="entry name" value="CRA_dom"/>
</dbReference>
<dbReference type="InterPro" id="IPR006594">
    <property type="entry name" value="LisH"/>
</dbReference>
<dbReference type="Pfam" id="PF08513">
    <property type="entry name" value="LisH"/>
    <property type="match status" value="1"/>
</dbReference>
<name>A0A9N8YMR0_9GLOM</name>
<feature type="compositionally biased region" description="Polar residues" evidence="1">
    <location>
        <begin position="87"/>
        <end position="109"/>
    </location>
</feature>
<dbReference type="InterPro" id="IPR050618">
    <property type="entry name" value="Ubq-SigPath_Reg"/>
</dbReference>
<gene>
    <name evidence="4" type="ORF">DEBURN_LOCUS633</name>
</gene>
<dbReference type="InterPro" id="IPR001870">
    <property type="entry name" value="B30.2/SPRY"/>
</dbReference>
<evidence type="ECO:0000259" key="3">
    <source>
        <dbReference type="PROSITE" id="PS50897"/>
    </source>
</evidence>
<dbReference type="SMART" id="SM00757">
    <property type="entry name" value="CRA"/>
    <property type="match status" value="1"/>
</dbReference>
<dbReference type="PROSITE" id="PS50188">
    <property type="entry name" value="B302_SPRY"/>
    <property type="match status" value="1"/>
</dbReference>
<feature type="domain" description="CTLH" evidence="3">
    <location>
        <begin position="415"/>
        <end position="445"/>
    </location>
</feature>
<reference evidence="4" key="1">
    <citation type="submission" date="2021-06" db="EMBL/GenBank/DDBJ databases">
        <authorList>
            <person name="Kallberg Y."/>
            <person name="Tangrot J."/>
            <person name="Rosling A."/>
        </authorList>
    </citation>
    <scope>NUCLEOTIDE SEQUENCE</scope>
    <source>
        <strain evidence="4">AZ414A</strain>
    </source>
</reference>
<comment type="caution">
    <text evidence="4">The sequence shown here is derived from an EMBL/GenBank/DDBJ whole genome shotgun (WGS) entry which is preliminary data.</text>
</comment>
<keyword evidence="5" id="KW-1185">Reference proteome</keyword>
<dbReference type="InterPro" id="IPR035782">
    <property type="entry name" value="SPRY_RanBP9/10"/>
</dbReference>
<feature type="region of interest" description="Disordered" evidence="1">
    <location>
        <begin position="84"/>
        <end position="114"/>
    </location>
</feature>
<dbReference type="SMART" id="SM00667">
    <property type="entry name" value="LisH"/>
    <property type="match status" value="1"/>
</dbReference>
<feature type="domain" description="B30.2/SPRY" evidence="2">
    <location>
        <begin position="129"/>
        <end position="316"/>
    </location>
</feature>
<dbReference type="SMART" id="SM00449">
    <property type="entry name" value="SPRY"/>
    <property type="match status" value="1"/>
</dbReference>
<organism evidence="4 5">
    <name type="scientific">Diversispora eburnea</name>
    <dbReference type="NCBI Taxonomy" id="1213867"/>
    <lineage>
        <taxon>Eukaryota</taxon>
        <taxon>Fungi</taxon>
        <taxon>Fungi incertae sedis</taxon>
        <taxon>Mucoromycota</taxon>
        <taxon>Glomeromycotina</taxon>
        <taxon>Glomeromycetes</taxon>
        <taxon>Diversisporales</taxon>
        <taxon>Diversisporaceae</taxon>
        <taxon>Diversispora</taxon>
    </lineage>
</organism>
<protein>
    <submittedName>
        <fullName evidence="4">5278_t:CDS:1</fullName>
    </submittedName>
</protein>
<dbReference type="PROSITE" id="PS50897">
    <property type="entry name" value="CTLH"/>
    <property type="match status" value="1"/>
</dbReference>
<dbReference type="PROSITE" id="PS50896">
    <property type="entry name" value="LISH"/>
    <property type="match status" value="1"/>
</dbReference>
<dbReference type="CDD" id="cd12909">
    <property type="entry name" value="SPRY_RanBP9_10"/>
    <property type="match status" value="1"/>
</dbReference>
<dbReference type="OrthoDB" id="25503at2759"/>